<comment type="caution">
    <text evidence="2">The sequence shown here is derived from an EMBL/GenBank/DDBJ whole genome shotgun (WGS) entry which is preliminary data.</text>
</comment>
<gene>
    <name evidence="2" type="ORF">E2C01_031284</name>
</gene>
<feature type="region of interest" description="Disordered" evidence="1">
    <location>
        <begin position="1"/>
        <end position="64"/>
    </location>
</feature>
<dbReference type="Proteomes" id="UP000324222">
    <property type="component" value="Unassembled WGS sequence"/>
</dbReference>
<keyword evidence="3" id="KW-1185">Reference proteome</keyword>
<dbReference type="AlphaFoldDB" id="A0A5B7EY64"/>
<protein>
    <submittedName>
        <fullName evidence="2">Uncharacterized protein</fullName>
    </submittedName>
</protein>
<evidence type="ECO:0000256" key="1">
    <source>
        <dbReference type="SAM" id="MobiDB-lite"/>
    </source>
</evidence>
<name>A0A5B7EY64_PORTR</name>
<accession>A0A5B7EY64</accession>
<sequence length="64" mass="7086">MKSLSEVAEARRSYAQGYRPECVGRRRTSQPSHSSSRGIKTLTPLRASSCPSHIHPTSLHIHST</sequence>
<feature type="compositionally biased region" description="Polar residues" evidence="1">
    <location>
        <begin position="29"/>
        <end position="38"/>
    </location>
</feature>
<evidence type="ECO:0000313" key="2">
    <source>
        <dbReference type="EMBL" id="MPC37793.1"/>
    </source>
</evidence>
<organism evidence="2 3">
    <name type="scientific">Portunus trituberculatus</name>
    <name type="common">Swimming crab</name>
    <name type="synonym">Neptunus trituberculatus</name>
    <dbReference type="NCBI Taxonomy" id="210409"/>
    <lineage>
        <taxon>Eukaryota</taxon>
        <taxon>Metazoa</taxon>
        <taxon>Ecdysozoa</taxon>
        <taxon>Arthropoda</taxon>
        <taxon>Crustacea</taxon>
        <taxon>Multicrustacea</taxon>
        <taxon>Malacostraca</taxon>
        <taxon>Eumalacostraca</taxon>
        <taxon>Eucarida</taxon>
        <taxon>Decapoda</taxon>
        <taxon>Pleocyemata</taxon>
        <taxon>Brachyura</taxon>
        <taxon>Eubrachyura</taxon>
        <taxon>Portunoidea</taxon>
        <taxon>Portunidae</taxon>
        <taxon>Portuninae</taxon>
        <taxon>Portunus</taxon>
    </lineage>
</organism>
<reference evidence="2 3" key="1">
    <citation type="submission" date="2019-05" db="EMBL/GenBank/DDBJ databases">
        <title>Another draft genome of Portunus trituberculatus and its Hox gene families provides insights of decapod evolution.</title>
        <authorList>
            <person name="Jeong J.-H."/>
            <person name="Song I."/>
            <person name="Kim S."/>
            <person name="Choi T."/>
            <person name="Kim D."/>
            <person name="Ryu S."/>
            <person name="Kim W."/>
        </authorList>
    </citation>
    <scope>NUCLEOTIDE SEQUENCE [LARGE SCALE GENOMIC DNA]</scope>
    <source>
        <tissue evidence="2">Muscle</tissue>
    </source>
</reference>
<evidence type="ECO:0000313" key="3">
    <source>
        <dbReference type="Proteomes" id="UP000324222"/>
    </source>
</evidence>
<proteinExistence type="predicted"/>
<dbReference type="EMBL" id="VSRR010003884">
    <property type="protein sequence ID" value="MPC37793.1"/>
    <property type="molecule type" value="Genomic_DNA"/>
</dbReference>